<evidence type="ECO:0000313" key="2">
    <source>
        <dbReference type="Proteomes" id="UP001272137"/>
    </source>
</evidence>
<comment type="caution">
    <text evidence="1">The sequence shown here is derived from an EMBL/GenBank/DDBJ whole genome shotgun (WGS) entry which is preliminary data.</text>
</comment>
<accession>A0AAW9CRC0</accession>
<organism evidence="1 2">
    <name type="scientific">Burkholderia thailandensis</name>
    <dbReference type="NCBI Taxonomy" id="57975"/>
    <lineage>
        <taxon>Bacteria</taxon>
        <taxon>Pseudomonadati</taxon>
        <taxon>Pseudomonadota</taxon>
        <taxon>Betaproteobacteria</taxon>
        <taxon>Burkholderiales</taxon>
        <taxon>Burkholderiaceae</taxon>
        <taxon>Burkholderia</taxon>
        <taxon>pseudomallei group</taxon>
    </lineage>
</organism>
<dbReference type="EMBL" id="QXCT01000001">
    <property type="protein sequence ID" value="MDW9252166.1"/>
    <property type="molecule type" value="Genomic_DNA"/>
</dbReference>
<protein>
    <submittedName>
        <fullName evidence="1">Uncharacterized protein</fullName>
    </submittedName>
</protein>
<name>A0AAW9CRC0_BURTH</name>
<evidence type="ECO:0000313" key="1">
    <source>
        <dbReference type="EMBL" id="MDW9252166.1"/>
    </source>
</evidence>
<dbReference type="AlphaFoldDB" id="A0AAW9CRC0"/>
<proteinExistence type="predicted"/>
<sequence>MPCANADDAAKANSAAKVMEVARFIEYLAWVAPPERRTRSV</sequence>
<gene>
    <name evidence="1" type="ORF">C7S16_4227</name>
</gene>
<dbReference type="Proteomes" id="UP001272137">
    <property type="component" value="Unassembled WGS sequence"/>
</dbReference>
<reference evidence="1" key="1">
    <citation type="submission" date="2018-08" db="EMBL/GenBank/DDBJ databases">
        <title>Identification of Burkholderia cepacia strains that express a Burkholderia pseudomallei-like capsular polysaccharide.</title>
        <authorList>
            <person name="Burtnick M.N."/>
            <person name="Vongsouvath M."/>
            <person name="Newton P."/>
            <person name="Wuthiekanun V."/>
            <person name="Limmathurotsakul D."/>
            <person name="Brett P.J."/>
            <person name="Chantratita N."/>
            <person name="Dance D.A."/>
        </authorList>
    </citation>
    <scope>NUCLEOTIDE SEQUENCE</scope>
    <source>
        <strain evidence="1">SBXCC001</strain>
    </source>
</reference>